<evidence type="ECO:0000256" key="6">
    <source>
        <dbReference type="SAM" id="MobiDB-lite"/>
    </source>
</evidence>
<feature type="region of interest" description="Disordered" evidence="6">
    <location>
        <begin position="329"/>
        <end position="374"/>
    </location>
</feature>
<dbReference type="Proteomes" id="UP000694416">
    <property type="component" value="Unplaced"/>
</dbReference>
<evidence type="ECO:0000256" key="3">
    <source>
        <dbReference type="ARBA" id="ARBA00022737"/>
    </source>
</evidence>
<protein>
    <recommendedName>
        <fullName evidence="7">PDZ GRASP-type domain-containing protein</fullName>
    </recommendedName>
</protein>
<feature type="compositionally biased region" description="Low complexity" evidence="6">
    <location>
        <begin position="346"/>
        <end position="361"/>
    </location>
</feature>
<name>A0A8C9H9M1_9PRIM</name>
<dbReference type="AlphaFoldDB" id="A0A8C9H9M1"/>
<feature type="domain" description="PDZ GRASP-type" evidence="7">
    <location>
        <begin position="109"/>
        <end position="206"/>
    </location>
</feature>
<dbReference type="Pfam" id="PF04495">
    <property type="entry name" value="GRASP55_65"/>
    <property type="match status" value="1"/>
</dbReference>
<dbReference type="GO" id="GO:0000139">
    <property type="term" value="C:Golgi membrane"/>
    <property type="evidence" value="ECO:0007669"/>
    <property type="project" value="UniProtKB-SubCell"/>
</dbReference>
<evidence type="ECO:0000256" key="5">
    <source>
        <dbReference type="ARBA" id="ARBA00023136"/>
    </source>
</evidence>
<comment type="similarity">
    <text evidence="2">Belongs to the GORASP family.</text>
</comment>
<dbReference type="SUPFAM" id="SSF50156">
    <property type="entry name" value="PDZ domain-like"/>
    <property type="match status" value="1"/>
</dbReference>
<comment type="subcellular location">
    <subcellularLocation>
        <location evidence="1">Golgi apparatus membrane</location>
    </subcellularLocation>
</comment>
<evidence type="ECO:0000313" key="8">
    <source>
        <dbReference type="Ensembl" id="ENSPTEP00000014113.1"/>
    </source>
</evidence>
<accession>A0A8C9H9M1</accession>
<dbReference type="Ensembl" id="ENSPTET00000021175.1">
    <property type="protein sequence ID" value="ENSPTEP00000014113.1"/>
    <property type="gene ID" value="ENSPTEG00000015781.1"/>
</dbReference>
<feature type="domain" description="PDZ GRASP-type" evidence="7">
    <location>
        <begin position="11"/>
        <end position="104"/>
    </location>
</feature>
<evidence type="ECO:0000256" key="4">
    <source>
        <dbReference type="ARBA" id="ARBA00023034"/>
    </source>
</evidence>
<evidence type="ECO:0000256" key="2">
    <source>
        <dbReference type="ARBA" id="ARBA00007144"/>
    </source>
</evidence>
<keyword evidence="5" id="KW-0472">Membrane</keyword>
<dbReference type="InterPro" id="IPR024958">
    <property type="entry name" value="GRASP_PDZ"/>
</dbReference>
<dbReference type="PANTHER" id="PTHR12893:SF0">
    <property type="entry name" value="GRASP65"/>
    <property type="match status" value="1"/>
</dbReference>
<dbReference type="GO" id="GO:0007030">
    <property type="term" value="P:Golgi organization"/>
    <property type="evidence" value="ECO:0007669"/>
    <property type="project" value="TreeGrafter"/>
</dbReference>
<sequence>MGAGQTKEYSGGYRILKISESSPASKCNLEIFFDYIVKIDDVELLDGSRSIYNCFVDKLKQHENKELVLIVYNCRYNQIKEVKIIPHQWKGNGLLGININYEKFNALNEGVRVLEIIKDSPAYKSNFIEFNDYIIGYEHNIVRDKNELLEYMNTCCLSNSNTNGITTFMLYVYNSETEKIRKVQIEVNKEWSGKGLLGCNTGIGYLHNISICKNEIVNNKTNIVESIKECTPLYSHKNNNNLMNNSCSFVDSEGYNVTNGHVHNIVNALDNNEINKINLSNKNDFEDKSKELFNSNNKCNVIKKNDLPIYQNENKKNYEKCSTIEQKGNEGEMHKQESNLSDKNCDNSTINNNDNNNNGICENDDDESDSITRPVNDYTNYVKNMKLYTEELMEIYEDMNKNGEILNSIKMRTMQNTINYDNLLTDTKQNSDI</sequence>
<reference evidence="8" key="2">
    <citation type="submission" date="2025-09" db="UniProtKB">
        <authorList>
            <consortium name="Ensembl"/>
        </authorList>
    </citation>
    <scope>IDENTIFICATION</scope>
</reference>
<evidence type="ECO:0000313" key="9">
    <source>
        <dbReference type="Proteomes" id="UP000694416"/>
    </source>
</evidence>
<organism evidence="8 9">
    <name type="scientific">Piliocolobus tephrosceles</name>
    <name type="common">Ugandan red Colobus</name>
    <dbReference type="NCBI Taxonomy" id="591936"/>
    <lineage>
        <taxon>Eukaryota</taxon>
        <taxon>Metazoa</taxon>
        <taxon>Chordata</taxon>
        <taxon>Craniata</taxon>
        <taxon>Vertebrata</taxon>
        <taxon>Euteleostomi</taxon>
        <taxon>Mammalia</taxon>
        <taxon>Eutheria</taxon>
        <taxon>Euarchontoglires</taxon>
        <taxon>Primates</taxon>
        <taxon>Haplorrhini</taxon>
        <taxon>Catarrhini</taxon>
        <taxon>Cercopithecidae</taxon>
        <taxon>Colobinae</taxon>
        <taxon>Piliocolobus</taxon>
    </lineage>
</organism>
<evidence type="ECO:0000259" key="7">
    <source>
        <dbReference type="PROSITE" id="PS51865"/>
    </source>
</evidence>
<dbReference type="PANTHER" id="PTHR12893">
    <property type="entry name" value="GOLGI REASSEMBLY STACKING PROTEIN GRASP"/>
    <property type="match status" value="1"/>
</dbReference>
<keyword evidence="3" id="KW-0677">Repeat</keyword>
<keyword evidence="4" id="KW-0333">Golgi apparatus</keyword>
<dbReference type="PROSITE" id="PS51865">
    <property type="entry name" value="PDZ_GRASP"/>
    <property type="match status" value="2"/>
</dbReference>
<keyword evidence="9" id="KW-1185">Reference proteome</keyword>
<proteinExistence type="inferred from homology"/>
<dbReference type="Gene3D" id="2.30.42.10">
    <property type="match status" value="2"/>
</dbReference>
<dbReference type="InterPro" id="IPR036034">
    <property type="entry name" value="PDZ_sf"/>
</dbReference>
<evidence type="ECO:0000256" key="1">
    <source>
        <dbReference type="ARBA" id="ARBA00004394"/>
    </source>
</evidence>
<dbReference type="InterPro" id="IPR007583">
    <property type="entry name" value="GRASP55_65"/>
</dbReference>
<reference evidence="8" key="1">
    <citation type="submission" date="2025-08" db="UniProtKB">
        <authorList>
            <consortium name="Ensembl"/>
        </authorList>
    </citation>
    <scope>IDENTIFICATION</scope>
</reference>